<dbReference type="InterPro" id="IPR002401">
    <property type="entry name" value="Cyt_P450_E_grp-I"/>
</dbReference>
<dbReference type="FunFam" id="1.10.630.10:FF:000043">
    <property type="entry name" value="Cytochrome P450 99A2"/>
    <property type="match status" value="1"/>
</dbReference>
<gene>
    <name evidence="11" type="ORF">SLEP1_g44329</name>
</gene>
<evidence type="ECO:0000256" key="1">
    <source>
        <dbReference type="ARBA" id="ARBA00001971"/>
    </source>
</evidence>
<keyword evidence="4 8" id="KW-0479">Metal-binding</keyword>
<dbReference type="GO" id="GO:0016705">
    <property type="term" value="F:oxidoreductase activity, acting on paired donors, with incorporation or reduction of molecular oxygen"/>
    <property type="evidence" value="ECO:0007669"/>
    <property type="project" value="InterPro"/>
</dbReference>
<proteinExistence type="inferred from homology"/>
<comment type="caution">
    <text evidence="11">The sequence shown here is derived from an EMBL/GenBank/DDBJ whole genome shotgun (WGS) entry which is preliminary data.</text>
</comment>
<dbReference type="EMBL" id="BPVZ01000115">
    <property type="protein sequence ID" value="GKV36168.1"/>
    <property type="molecule type" value="Genomic_DNA"/>
</dbReference>
<dbReference type="AlphaFoldDB" id="A0AAV5LGL0"/>
<dbReference type="PANTHER" id="PTHR47955:SF8">
    <property type="entry name" value="CYTOCHROME P450 71D11-LIKE"/>
    <property type="match status" value="1"/>
</dbReference>
<dbReference type="SUPFAM" id="SSF48264">
    <property type="entry name" value="Cytochrome P450"/>
    <property type="match status" value="1"/>
</dbReference>
<protein>
    <recommendedName>
        <fullName evidence="13">Cytochrome P450</fullName>
    </recommendedName>
</protein>
<evidence type="ECO:0000256" key="8">
    <source>
        <dbReference type="PIRSR" id="PIRSR602401-1"/>
    </source>
</evidence>
<keyword evidence="10" id="KW-1133">Transmembrane helix</keyword>
<feature type="binding site" description="axial binding residue" evidence="8">
    <location>
        <position position="443"/>
    </location>
    <ligand>
        <name>heme</name>
        <dbReference type="ChEBI" id="CHEBI:30413"/>
    </ligand>
    <ligandPart>
        <name>Fe</name>
        <dbReference type="ChEBI" id="CHEBI:18248"/>
    </ligandPart>
</feature>
<keyword evidence="6 8" id="KW-0408">Iron</keyword>
<evidence type="ECO:0000256" key="5">
    <source>
        <dbReference type="ARBA" id="ARBA00023002"/>
    </source>
</evidence>
<dbReference type="PRINTS" id="PR00463">
    <property type="entry name" value="EP450I"/>
</dbReference>
<dbReference type="Proteomes" id="UP001054252">
    <property type="component" value="Unassembled WGS sequence"/>
</dbReference>
<reference evidence="11 12" key="1">
    <citation type="journal article" date="2021" name="Commun. Biol.">
        <title>The genome of Shorea leprosula (Dipterocarpaceae) highlights the ecological relevance of drought in aseasonal tropical rainforests.</title>
        <authorList>
            <person name="Ng K.K.S."/>
            <person name="Kobayashi M.J."/>
            <person name="Fawcett J.A."/>
            <person name="Hatakeyama M."/>
            <person name="Paape T."/>
            <person name="Ng C.H."/>
            <person name="Ang C.C."/>
            <person name="Tnah L.H."/>
            <person name="Lee C.T."/>
            <person name="Nishiyama T."/>
            <person name="Sese J."/>
            <person name="O'Brien M.J."/>
            <person name="Copetti D."/>
            <person name="Mohd Noor M.I."/>
            <person name="Ong R.C."/>
            <person name="Putra M."/>
            <person name="Sireger I.Z."/>
            <person name="Indrioko S."/>
            <person name="Kosugi Y."/>
            <person name="Izuno A."/>
            <person name="Isagi Y."/>
            <person name="Lee S.L."/>
            <person name="Shimizu K.K."/>
        </authorList>
    </citation>
    <scope>NUCLEOTIDE SEQUENCE [LARGE SCALE GENOMIC DNA]</scope>
    <source>
        <strain evidence="11">214</strain>
    </source>
</reference>
<dbReference type="Pfam" id="PF00067">
    <property type="entry name" value="p450"/>
    <property type="match status" value="1"/>
</dbReference>
<dbReference type="GO" id="GO:0020037">
    <property type="term" value="F:heme binding"/>
    <property type="evidence" value="ECO:0007669"/>
    <property type="project" value="InterPro"/>
</dbReference>
<dbReference type="PANTHER" id="PTHR47955">
    <property type="entry name" value="CYTOCHROME P450 FAMILY 71 PROTEIN"/>
    <property type="match status" value="1"/>
</dbReference>
<feature type="transmembrane region" description="Helical" evidence="10">
    <location>
        <begin position="6"/>
        <end position="23"/>
    </location>
</feature>
<dbReference type="InterPro" id="IPR001128">
    <property type="entry name" value="Cyt_P450"/>
</dbReference>
<comment type="cofactor">
    <cofactor evidence="1 8">
        <name>heme</name>
        <dbReference type="ChEBI" id="CHEBI:30413"/>
    </cofactor>
</comment>
<dbReference type="InterPro" id="IPR036396">
    <property type="entry name" value="Cyt_P450_sf"/>
</dbReference>
<accession>A0AAV5LGL0</accession>
<dbReference type="InterPro" id="IPR017972">
    <property type="entry name" value="Cyt_P450_CS"/>
</dbReference>
<dbReference type="GO" id="GO:0004497">
    <property type="term" value="F:monooxygenase activity"/>
    <property type="evidence" value="ECO:0007669"/>
    <property type="project" value="UniProtKB-KW"/>
</dbReference>
<evidence type="ECO:0000256" key="9">
    <source>
        <dbReference type="RuleBase" id="RU000461"/>
    </source>
</evidence>
<name>A0AAV5LGL0_9ROSI</name>
<evidence type="ECO:0000256" key="2">
    <source>
        <dbReference type="ARBA" id="ARBA00010617"/>
    </source>
</evidence>
<evidence type="ECO:0000313" key="12">
    <source>
        <dbReference type="Proteomes" id="UP001054252"/>
    </source>
</evidence>
<keyword evidence="10" id="KW-0472">Membrane</keyword>
<comment type="similarity">
    <text evidence="2 9">Belongs to the cytochrome P450 family.</text>
</comment>
<keyword evidence="5 9" id="KW-0560">Oxidoreductase</keyword>
<evidence type="ECO:0000256" key="7">
    <source>
        <dbReference type="ARBA" id="ARBA00023033"/>
    </source>
</evidence>
<keyword evidence="7 9" id="KW-0503">Monooxygenase</keyword>
<evidence type="ECO:0000313" key="11">
    <source>
        <dbReference type="EMBL" id="GKV36168.1"/>
    </source>
</evidence>
<evidence type="ECO:0008006" key="13">
    <source>
        <dbReference type="Google" id="ProtNLM"/>
    </source>
</evidence>
<evidence type="ECO:0000256" key="6">
    <source>
        <dbReference type="ARBA" id="ARBA00023004"/>
    </source>
</evidence>
<organism evidence="11 12">
    <name type="scientific">Rubroshorea leprosula</name>
    <dbReference type="NCBI Taxonomy" id="152421"/>
    <lineage>
        <taxon>Eukaryota</taxon>
        <taxon>Viridiplantae</taxon>
        <taxon>Streptophyta</taxon>
        <taxon>Embryophyta</taxon>
        <taxon>Tracheophyta</taxon>
        <taxon>Spermatophyta</taxon>
        <taxon>Magnoliopsida</taxon>
        <taxon>eudicotyledons</taxon>
        <taxon>Gunneridae</taxon>
        <taxon>Pentapetalae</taxon>
        <taxon>rosids</taxon>
        <taxon>malvids</taxon>
        <taxon>Malvales</taxon>
        <taxon>Dipterocarpaceae</taxon>
        <taxon>Rubroshorea</taxon>
    </lineage>
</organism>
<dbReference type="PRINTS" id="PR00385">
    <property type="entry name" value="P450"/>
</dbReference>
<evidence type="ECO:0000256" key="4">
    <source>
        <dbReference type="ARBA" id="ARBA00022723"/>
    </source>
</evidence>
<keyword evidence="10" id="KW-0812">Transmembrane</keyword>
<keyword evidence="12" id="KW-1185">Reference proteome</keyword>
<dbReference type="GO" id="GO:0005506">
    <property type="term" value="F:iron ion binding"/>
    <property type="evidence" value="ECO:0007669"/>
    <property type="project" value="InterPro"/>
</dbReference>
<dbReference type="PROSITE" id="PS00086">
    <property type="entry name" value="CYTOCHROME_P450"/>
    <property type="match status" value="1"/>
</dbReference>
<keyword evidence="3 8" id="KW-0349">Heme</keyword>
<sequence length="504" mass="57487">MENQDLFPFLLTFLFIVIAYMLWRKSRSSSDNSSNLPPGPWKFPLIGNLNLFVGTVAHHRFSDLAKKFGPIMHLQLGQVPYIVISSPEAAREVMKVNDLSLADRPQFHSAKFITYNFKDIAFSSYGDYWRQLKKICMLELLSQRRVQSFRSIREEEMRNVVGDITSKAGSVINLREILFSSGLAIMSRAAFGGICKHREEFKHLIPEIVTAFGGLSVADLFPSIKLFQMILEMRPKFKKMHQKLDEILENIIMEHRAEKAIERTGEAEPDDLVYVLLNLQDNGELELPLTTTNIKAIILDVFTGGGESSSTIIEWAMSEMLKNPRIMEKAQAEVRHVFASKGYVEEAGIHELKYLSLVMKETLRFHPSLPLLVPRESREPVKISGYEIPAKYRVIVNAWAIGRDPQCWPEAETFCPERFLDCAIDYKGLNFEFTPFGSGRRMCPGISFSMATIEITLANLLFHFDWKLPGGKTPEDLDMTEVFSNVARRKDELCLVPIPYHPTP</sequence>
<evidence type="ECO:0000256" key="10">
    <source>
        <dbReference type="SAM" id="Phobius"/>
    </source>
</evidence>
<evidence type="ECO:0000256" key="3">
    <source>
        <dbReference type="ARBA" id="ARBA00022617"/>
    </source>
</evidence>
<dbReference type="Gene3D" id="1.10.630.10">
    <property type="entry name" value="Cytochrome P450"/>
    <property type="match status" value="1"/>
</dbReference>
<dbReference type="CDD" id="cd11072">
    <property type="entry name" value="CYP71-like"/>
    <property type="match status" value="1"/>
</dbReference>